<reference evidence="6 7" key="1">
    <citation type="submission" date="2020-01" db="EMBL/GenBank/DDBJ databases">
        <authorList>
            <person name="Kim M.K."/>
        </authorList>
    </citation>
    <scope>NUCLEOTIDE SEQUENCE [LARGE SCALE GENOMIC DNA]</scope>
    <source>
        <strain evidence="6 7">172606-1</strain>
    </source>
</reference>
<evidence type="ECO:0000256" key="2">
    <source>
        <dbReference type="ARBA" id="ARBA00023136"/>
    </source>
</evidence>
<evidence type="ECO:0000313" key="7">
    <source>
        <dbReference type="Proteomes" id="UP000480178"/>
    </source>
</evidence>
<dbReference type="Pfam" id="PF13620">
    <property type="entry name" value="CarboxypepD_reg"/>
    <property type="match status" value="1"/>
</dbReference>
<dbReference type="Gene3D" id="2.40.170.20">
    <property type="entry name" value="TonB-dependent receptor, beta-barrel domain"/>
    <property type="match status" value="1"/>
</dbReference>
<accession>A0A6C0GTR0</accession>
<evidence type="ECO:0000313" key="6">
    <source>
        <dbReference type="EMBL" id="QHT70923.1"/>
    </source>
</evidence>
<keyword evidence="2" id="KW-0472">Membrane</keyword>
<evidence type="ECO:0000256" key="1">
    <source>
        <dbReference type="ARBA" id="ARBA00004442"/>
    </source>
</evidence>
<dbReference type="GO" id="GO:0009279">
    <property type="term" value="C:cell outer membrane"/>
    <property type="evidence" value="ECO:0007669"/>
    <property type="project" value="UniProtKB-SubCell"/>
</dbReference>
<dbReference type="InterPro" id="IPR008969">
    <property type="entry name" value="CarboxyPept-like_regulatory"/>
</dbReference>
<evidence type="ECO:0000256" key="3">
    <source>
        <dbReference type="ARBA" id="ARBA00023237"/>
    </source>
</evidence>
<keyword evidence="7" id="KW-1185">Reference proteome</keyword>
<evidence type="ECO:0000256" key="4">
    <source>
        <dbReference type="SAM" id="SignalP"/>
    </source>
</evidence>
<evidence type="ECO:0000259" key="5">
    <source>
        <dbReference type="Pfam" id="PF14905"/>
    </source>
</evidence>
<dbReference type="Pfam" id="PF14905">
    <property type="entry name" value="OMP_b-brl_3"/>
    <property type="match status" value="1"/>
</dbReference>
<feature type="signal peptide" evidence="4">
    <location>
        <begin position="1"/>
        <end position="22"/>
    </location>
</feature>
<keyword evidence="4" id="KW-0732">Signal</keyword>
<dbReference type="Proteomes" id="UP000480178">
    <property type="component" value="Chromosome"/>
</dbReference>
<keyword evidence="6" id="KW-0675">Receptor</keyword>
<dbReference type="AlphaFoldDB" id="A0A6C0GTR0"/>
<protein>
    <submittedName>
        <fullName evidence="6">TonB-dependent receptor</fullName>
    </submittedName>
</protein>
<keyword evidence="3" id="KW-0998">Cell outer membrane</keyword>
<dbReference type="InterPro" id="IPR037066">
    <property type="entry name" value="Plug_dom_sf"/>
</dbReference>
<dbReference type="InterPro" id="IPR041700">
    <property type="entry name" value="OMP_b-brl_3"/>
</dbReference>
<dbReference type="InterPro" id="IPR036942">
    <property type="entry name" value="Beta-barrel_TonB_sf"/>
</dbReference>
<feature type="chain" id="PRO_5025332754" evidence="4">
    <location>
        <begin position="23"/>
        <end position="813"/>
    </location>
</feature>
<name>A0A6C0GTR0_9BACT</name>
<feature type="domain" description="Outer membrane protein beta-barrel" evidence="5">
    <location>
        <begin position="383"/>
        <end position="786"/>
    </location>
</feature>
<comment type="subcellular location">
    <subcellularLocation>
        <location evidence="1">Cell outer membrane</location>
    </subcellularLocation>
</comment>
<dbReference type="RefSeq" id="WP_162446867.1">
    <property type="nucleotide sequence ID" value="NZ_CP048222.1"/>
</dbReference>
<dbReference type="SUPFAM" id="SSF56935">
    <property type="entry name" value="Porins"/>
    <property type="match status" value="1"/>
</dbReference>
<dbReference type="PANTHER" id="PTHR40980">
    <property type="entry name" value="PLUG DOMAIN-CONTAINING PROTEIN"/>
    <property type="match status" value="1"/>
</dbReference>
<organism evidence="6 7">
    <name type="scientific">Rhodocytophaga rosea</name>
    <dbReference type="NCBI Taxonomy" id="2704465"/>
    <lineage>
        <taxon>Bacteria</taxon>
        <taxon>Pseudomonadati</taxon>
        <taxon>Bacteroidota</taxon>
        <taxon>Cytophagia</taxon>
        <taxon>Cytophagales</taxon>
        <taxon>Rhodocytophagaceae</taxon>
        <taxon>Rhodocytophaga</taxon>
    </lineage>
</organism>
<dbReference type="PANTHER" id="PTHR40980:SF4">
    <property type="entry name" value="TONB-DEPENDENT RECEPTOR-LIKE BETA-BARREL DOMAIN-CONTAINING PROTEIN"/>
    <property type="match status" value="1"/>
</dbReference>
<sequence length="813" mass="90840">MKKLYLLLSLCLLLLPSQVGFAQNTGKLSGVVQDDTGIALPFATVAILQTADNKMVTGAVTDDAGKFELKTPAAGKYKLRVSVIGYAQLDTPPFDVSGTEFSKNFGKLSLKQDTKVLQEVTVQSMRPTITSHADKLVVSVEGTALAAGNTAYEVLAKSPGVFIDQDGNIQLNGKGGIRIMIDGKLTYLTGKELQNFLQGMSAENLKDIEIITNPSSKYDAEGTAGILNINLKKNTLTGMNGSVNIGGQYNGMTSYSSGANINYKKGKWSSFVNADLSRRVFFRNAAFNREFNTPETSVRFNMNGRQEDIRLAPSVRLGTDYDISDKHSVGISANLYYQTFDSQFKTSTFQGNGDPALDSLITATNLIDGEFSNSTFNAHYIGKLDTTGTTLTGDIDYVRITNNADSRFINQYAQINGDALPRLVLLSSDNPSNFDIFSAKTDFAKPFSKDTKLELGAKASHVVSDNNLMFFTDAENLRIPDVRRTSHFIYKENIYAGYVNFNTKLAKKWSLQSGLRAEQTVGKGNLLTTGTVFTRNYLDWFPSIFLLNNITKNYQIAYKYSRRISRPRYEAMNPFVFYLDPYTYAQGNPNLRPAYTNSFELTQTLKNSYILTLGYSLTKNFIAEIPEQFTETRTTIFQQTNVKMFKNMNANLVIPVKVAKKWEINNNLTAAYQDYSVEQQGNTLRNQQFFFYAQSTSTIQLPKKLSLELNGVYQGPLAYGLYRISGMWWVDAGLKRSFMEDKLELALNVTDIFKTRQVVGAANYNGNVNEFDQYFGSRGIRLNLRYRFTKGASFEMKKRNTNLDELNRAGGNN</sequence>
<dbReference type="SUPFAM" id="SSF49464">
    <property type="entry name" value="Carboxypeptidase regulatory domain-like"/>
    <property type="match status" value="1"/>
</dbReference>
<gene>
    <name evidence="6" type="ORF">GXP67_31885</name>
</gene>
<proteinExistence type="predicted"/>
<dbReference type="Gene3D" id="2.60.40.1120">
    <property type="entry name" value="Carboxypeptidase-like, regulatory domain"/>
    <property type="match status" value="1"/>
</dbReference>
<dbReference type="Gene3D" id="2.170.130.10">
    <property type="entry name" value="TonB-dependent receptor, plug domain"/>
    <property type="match status" value="1"/>
</dbReference>
<dbReference type="EMBL" id="CP048222">
    <property type="protein sequence ID" value="QHT70923.1"/>
    <property type="molecule type" value="Genomic_DNA"/>
</dbReference>
<dbReference type="KEGG" id="rhoz:GXP67_31885"/>